<protein>
    <submittedName>
        <fullName evidence="1">Uncharacterized protein</fullName>
    </submittedName>
</protein>
<name>A0A0A8YUT6_ARUDO</name>
<reference evidence="1" key="1">
    <citation type="submission" date="2014-09" db="EMBL/GenBank/DDBJ databases">
        <authorList>
            <person name="Magalhaes I.L.F."/>
            <person name="Oliveira U."/>
            <person name="Santos F.R."/>
            <person name="Vidigal T.H.D.A."/>
            <person name="Brescovit A.D."/>
            <person name="Santos A.J."/>
        </authorList>
    </citation>
    <scope>NUCLEOTIDE SEQUENCE</scope>
    <source>
        <tissue evidence="1">Shoot tissue taken approximately 20 cm above the soil surface</tissue>
    </source>
</reference>
<organism evidence="1">
    <name type="scientific">Arundo donax</name>
    <name type="common">Giant reed</name>
    <name type="synonym">Donax arundinaceus</name>
    <dbReference type="NCBI Taxonomy" id="35708"/>
    <lineage>
        <taxon>Eukaryota</taxon>
        <taxon>Viridiplantae</taxon>
        <taxon>Streptophyta</taxon>
        <taxon>Embryophyta</taxon>
        <taxon>Tracheophyta</taxon>
        <taxon>Spermatophyta</taxon>
        <taxon>Magnoliopsida</taxon>
        <taxon>Liliopsida</taxon>
        <taxon>Poales</taxon>
        <taxon>Poaceae</taxon>
        <taxon>PACMAD clade</taxon>
        <taxon>Arundinoideae</taxon>
        <taxon>Arundineae</taxon>
        <taxon>Arundo</taxon>
    </lineage>
</organism>
<dbReference type="EMBL" id="GBRH01267524">
    <property type="protein sequence ID" value="JAD30371.1"/>
    <property type="molecule type" value="Transcribed_RNA"/>
</dbReference>
<reference evidence="1" key="2">
    <citation type="journal article" date="2015" name="Data Brief">
        <title>Shoot transcriptome of the giant reed, Arundo donax.</title>
        <authorList>
            <person name="Barrero R.A."/>
            <person name="Guerrero F.D."/>
            <person name="Moolhuijzen P."/>
            <person name="Goolsby J.A."/>
            <person name="Tidwell J."/>
            <person name="Bellgard S.E."/>
            <person name="Bellgard M.I."/>
        </authorList>
    </citation>
    <scope>NUCLEOTIDE SEQUENCE</scope>
    <source>
        <tissue evidence="1">Shoot tissue taken approximately 20 cm above the soil surface</tissue>
    </source>
</reference>
<evidence type="ECO:0000313" key="1">
    <source>
        <dbReference type="EMBL" id="JAD30371.1"/>
    </source>
</evidence>
<sequence>MAIELQWRRAHPYHSTSCLLSPHEWPSDDTTKMVHFFCNCAHLWFTVDLLQPVRN</sequence>
<dbReference type="AlphaFoldDB" id="A0A0A8YUT6"/>
<proteinExistence type="predicted"/>
<accession>A0A0A8YUT6</accession>